<feature type="domain" description="ABM" evidence="1">
    <location>
        <begin position="87"/>
        <end position="142"/>
    </location>
</feature>
<evidence type="ECO:0000313" key="3">
    <source>
        <dbReference type="Proteomes" id="UP000268727"/>
    </source>
</evidence>
<organism evidence="2 3">
    <name type="scientific">Saccharothrix texasensis</name>
    <dbReference type="NCBI Taxonomy" id="103734"/>
    <lineage>
        <taxon>Bacteria</taxon>
        <taxon>Bacillati</taxon>
        <taxon>Actinomycetota</taxon>
        <taxon>Actinomycetes</taxon>
        <taxon>Pseudonocardiales</taxon>
        <taxon>Pseudonocardiaceae</taxon>
        <taxon>Saccharothrix</taxon>
    </lineage>
</organism>
<reference evidence="2 3" key="1">
    <citation type="submission" date="2018-11" db="EMBL/GenBank/DDBJ databases">
        <title>Sequencing the genomes of 1000 actinobacteria strains.</title>
        <authorList>
            <person name="Klenk H.-P."/>
        </authorList>
    </citation>
    <scope>NUCLEOTIDE SEQUENCE [LARGE SCALE GENOMIC DNA]</scope>
    <source>
        <strain evidence="2 3">DSM 44231</strain>
    </source>
</reference>
<protein>
    <submittedName>
        <fullName evidence="2">Antibiotic biosynthesis monooxygenase</fullName>
    </submittedName>
</protein>
<comment type="caution">
    <text evidence="2">The sequence shown here is derived from an EMBL/GenBank/DDBJ whole genome shotgun (WGS) entry which is preliminary data.</text>
</comment>
<dbReference type="Proteomes" id="UP000268727">
    <property type="component" value="Unassembled WGS sequence"/>
</dbReference>
<keyword evidence="3" id="KW-1185">Reference proteome</keyword>
<dbReference type="EMBL" id="RJKM01000001">
    <property type="protein sequence ID" value="ROP35383.1"/>
    <property type="molecule type" value="Genomic_DNA"/>
</dbReference>
<evidence type="ECO:0000313" key="2">
    <source>
        <dbReference type="EMBL" id="ROP35383.1"/>
    </source>
</evidence>
<dbReference type="InterPro" id="IPR007138">
    <property type="entry name" value="ABM_dom"/>
</dbReference>
<gene>
    <name evidence="2" type="ORF">EDD40_0610</name>
</gene>
<sequence>MELTRPDADLVLLHPGHVPFDPRPAGLLDARWLERVDGGGAVTYSQWSDAVEAADGAVAYRRYRSGAEAGADREVGCVVLVSVRLDRPGVAEEWVDLVFAALAAEERPHPGGISAHFHVSLDGLRVLNYAEWTSAEAHEEAMAAGGGSVGRSAAWQRVHSFTGLAGSDVRRYRVRR</sequence>
<dbReference type="AlphaFoldDB" id="A0A3N1GYH9"/>
<dbReference type="SUPFAM" id="SSF54909">
    <property type="entry name" value="Dimeric alpha+beta barrel"/>
    <property type="match status" value="1"/>
</dbReference>
<dbReference type="Gene3D" id="3.30.70.100">
    <property type="match status" value="1"/>
</dbReference>
<dbReference type="InterPro" id="IPR011008">
    <property type="entry name" value="Dimeric_a/b-barrel"/>
</dbReference>
<dbReference type="RefSeq" id="WP_123741536.1">
    <property type="nucleotide sequence ID" value="NZ_RJKM01000001.1"/>
</dbReference>
<dbReference type="OrthoDB" id="1493813at2"/>
<keyword evidence="2" id="KW-0503">Monooxygenase</keyword>
<name>A0A3N1GYH9_9PSEU</name>
<dbReference type="GO" id="GO:0004497">
    <property type="term" value="F:monooxygenase activity"/>
    <property type="evidence" value="ECO:0007669"/>
    <property type="project" value="UniProtKB-KW"/>
</dbReference>
<evidence type="ECO:0000259" key="1">
    <source>
        <dbReference type="Pfam" id="PF03992"/>
    </source>
</evidence>
<keyword evidence="2" id="KW-0560">Oxidoreductase</keyword>
<dbReference type="Pfam" id="PF03992">
    <property type="entry name" value="ABM"/>
    <property type="match status" value="1"/>
</dbReference>
<accession>A0A3N1GYH9</accession>
<proteinExistence type="predicted"/>